<feature type="region of interest" description="Disordered" evidence="1">
    <location>
        <begin position="1"/>
        <end position="32"/>
    </location>
</feature>
<dbReference type="EMBL" id="JAFEKC020000008">
    <property type="protein sequence ID" value="KAK0513380.1"/>
    <property type="molecule type" value="Genomic_DNA"/>
</dbReference>
<dbReference type="SUPFAM" id="SSF81383">
    <property type="entry name" value="F-box domain"/>
    <property type="match status" value="1"/>
</dbReference>
<gene>
    <name evidence="3" type="ORF">JMJ35_004366</name>
</gene>
<dbReference type="InterPro" id="IPR001810">
    <property type="entry name" value="F-box_dom"/>
</dbReference>
<evidence type="ECO:0000313" key="4">
    <source>
        <dbReference type="Proteomes" id="UP001166286"/>
    </source>
</evidence>
<feature type="compositionally biased region" description="Basic and acidic residues" evidence="1">
    <location>
        <begin position="1"/>
        <end position="13"/>
    </location>
</feature>
<name>A0AA39R3Y4_9LECA</name>
<accession>A0AA39R3Y4</accession>
<dbReference type="InterPro" id="IPR036047">
    <property type="entry name" value="F-box-like_dom_sf"/>
</dbReference>
<feature type="domain" description="F-box" evidence="2">
    <location>
        <begin position="48"/>
        <end position="84"/>
    </location>
</feature>
<protein>
    <recommendedName>
        <fullName evidence="2">F-box domain-containing protein</fullName>
    </recommendedName>
</protein>
<evidence type="ECO:0000313" key="3">
    <source>
        <dbReference type="EMBL" id="KAK0513380.1"/>
    </source>
</evidence>
<comment type="caution">
    <text evidence="3">The sequence shown here is derived from an EMBL/GenBank/DDBJ whole genome shotgun (WGS) entry which is preliminary data.</text>
</comment>
<reference evidence="3" key="1">
    <citation type="submission" date="2023-03" db="EMBL/GenBank/DDBJ databases">
        <title>Complete genome of Cladonia borealis.</title>
        <authorList>
            <person name="Park H."/>
        </authorList>
    </citation>
    <scope>NUCLEOTIDE SEQUENCE</scope>
    <source>
        <strain evidence="3">ANT050790</strain>
    </source>
</reference>
<keyword evidence="4" id="KW-1185">Reference proteome</keyword>
<dbReference type="PROSITE" id="PS50181">
    <property type="entry name" value="FBOX"/>
    <property type="match status" value="1"/>
</dbReference>
<sequence>MSPTHDTDTKDAKGLQYTEEQRPPPPSYTASASTTILIRQSTKTDSSSTSLTNLPSELLGKIINLLDPVSKQCLYITSRRFRSMGYGNEEELSRCGKWLVMAHLEQDPLNSLRMDGNASARRKSSLSFSPSMKIPFMKSFSALPKNSTKLACSLCKTKHGPDSFLKGAPRTTGIHPKNERDLLAQKSLQRICTWHYGKLVCIVNHKAYPGTVFYGRWVSMIREMCMHCGQIEQYGQCHCRSPTMLHGREIPPACEICPRVKMRVYERMKKDGDKAEISWNFKTDKDGTLYVLEERTESGKDGKTSFHMPIEYR</sequence>
<dbReference type="AlphaFoldDB" id="A0AA39R3Y4"/>
<organism evidence="3 4">
    <name type="scientific">Cladonia borealis</name>
    <dbReference type="NCBI Taxonomy" id="184061"/>
    <lineage>
        <taxon>Eukaryota</taxon>
        <taxon>Fungi</taxon>
        <taxon>Dikarya</taxon>
        <taxon>Ascomycota</taxon>
        <taxon>Pezizomycotina</taxon>
        <taxon>Lecanoromycetes</taxon>
        <taxon>OSLEUM clade</taxon>
        <taxon>Lecanoromycetidae</taxon>
        <taxon>Lecanorales</taxon>
        <taxon>Lecanorineae</taxon>
        <taxon>Cladoniaceae</taxon>
        <taxon>Cladonia</taxon>
    </lineage>
</organism>
<proteinExistence type="predicted"/>
<dbReference type="Proteomes" id="UP001166286">
    <property type="component" value="Unassembled WGS sequence"/>
</dbReference>
<evidence type="ECO:0000256" key="1">
    <source>
        <dbReference type="SAM" id="MobiDB-lite"/>
    </source>
</evidence>
<evidence type="ECO:0000259" key="2">
    <source>
        <dbReference type="PROSITE" id="PS50181"/>
    </source>
</evidence>